<proteinExistence type="predicted"/>
<dbReference type="Proteomes" id="UP000789901">
    <property type="component" value="Unassembled WGS sequence"/>
</dbReference>
<keyword evidence="2" id="KW-1185">Reference proteome</keyword>
<organism evidence="1 2">
    <name type="scientific">Gigaspora margarita</name>
    <dbReference type="NCBI Taxonomy" id="4874"/>
    <lineage>
        <taxon>Eukaryota</taxon>
        <taxon>Fungi</taxon>
        <taxon>Fungi incertae sedis</taxon>
        <taxon>Mucoromycota</taxon>
        <taxon>Glomeromycotina</taxon>
        <taxon>Glomeromycetes</taxon>
        <taxon>Diversisporales</taxon>
        <taxon>Gigasporaceae</taxon>
        <taxon>Gigaspora</taxon>
    </lineage>
</organism>
<evidence type="ECO:0000313" key="1">
    <source>
        <dbReference type="EMBL" id="CAG8830945.1"/>
    </source>
</evidence>
<sequence length="57" mass="6750">EFNNSIESEEEFDANYVSDTKNFYDFLQIKTNNYPEPEDDESDYDIEDVINTSITNK</sequence>
<accession>A0ABN7WFV4</accession>
<evidence type="ECO:0000313" key="2">
    <source>
        <dbReference type="Proteomes" id="UP000789901"/>
    </source>
</evidence>
<reference evidence="1 2" key="1">
    <citation type="submission" date="2021-06" db="EMBL/GenBank/DDBJ databases">
        <authorList>
            <person name="Kallberg Y."/>
            <person name="Tangrot J."/>
            <person name="Rosling A."/>
        </authorList>
    </citation>
    <scope>NUCLEOTIDE SEQUENCE [LARGE SCALE GENOMIC DNA]</scope>
    <source>
        <strain evidence="1 2">120-4 pot B 10/14</strain>
    </source>
</reference>
<protein>
    <submittedName>
        <fullName evidence="1">42446_t:CDS:1</fullName>
    </submittedName>
</protein>
<feature type="non-terminal residue" evidence="1">
    <location>
        <position position="1"/>
    </location>
</feature>
<comment type="caution">
    <text evidence="1">The sequence shown here is derived from an EMBL/GenBank/DDBJ whole genome shotgun (WGS) entry which is preliminary data.</text>
</comment>
<name>A0ABN7WFV4_GIGMA</name>
<gene>
    <name evidence="1" type="ORF">GMARGA_LOCUS30498</name>
</gene>
<dbReference type="EMBL" id="CAJVQB010043119">
    <property type="protein sequence ID" value="CAG8830945.1"/>
    <property type="molecule type" value="Genomic_DNA"/>
</dbReference>